<dbReference type="InterPro" id="IPR005123">
    <property type="entry name" value="Oxoglu/Fe-dep_dioxygenase_dom"/>
</dbReference>
<dbReference type="InterPro" id="IPR027443">
    <property type="entry name" value="IPNS-like_sf"/>
</dbReference>
<comment type="caution">
    <text evidence="9">The sequence shown here is derived from an EMBL/GenBank/DDBJ whole genome shotgun (WGS) entry which is preliminary data.</text>
</comment>
<evidence type="ECO:0000256" key="3">
    <source>
        <dbReference type="ARBA" id="ARBA00022964"/>
    </source>
</evidence>
<dbReference type="STRING" id="3983.A0A2C9W1D0"/>
<evidence type="ECO:0000313" key="9">
    <source>
        <dbReference type="EMBL" id="OAY52764.1"/>
    </source>
</evidence>
<name>A0A2C9W1D0_MANES</name>
<comment type="similarity">
    <text evidence="1 7">Belongs to the iron/ascorbate-dependent oxidoreductase family.</text>
</comment>
<organism evidence="9 10">
    <name type="scientific">Manihot esculenta</name>
    <name type="common">Cassava</name>
    <name type="synonym">Jatropha manihot</name>
    <dbReference type="NCBI Taxonomy" id="3983"/>
    <lineage>
        <taxon>Eukaryota</taxon>
        <taxon>Viridiplantae</taxon>
        <taxon>Streptophyta</taxon>
        <taxon>Embryophyta</taxon>
        <taxon>Tracheophyta</taxon>
        <taxon>Spermatophyta</taxon>
        <taxon>Magnoliopsida</taxon>
        <taxon>eudicotyledons</taxon>
        <taxon>Gunneridae</taxon>
        <taxon>Pentapetalae</taxon>
        <taxon>rosids</taxon>
        <taxon>fabids</taxon>
        <taxon>Malpighiales</taxon>
        <taxon>Euphorbiaceae</taxon>
        <taxon>Crotonoideae</taxon>
        <taxon>Manihoteae</taxon>
        <taxon>Manihot</taxon>
    </lineage>
</organism>
<dbReference type="EMBL" id="CM004390">
    <property type="protein sequence ID" value="OAY52764.1"/>
    <property type="molecule type" value="Genomic_DNA"/>
</dbReference>
<comment type="function">
    <text evidence="6">Probable 2-oxoglutarate-dependent dioxygenase that may be involved in glucosinolates biosynthesis. May play a role in the production of aliphatic glucosinolates.</text>
</comment>
<dbReference type="Gene3D" id="2.60.120.330">
    <property type="entry name" value="B-lactam Antibiotic, Isopenicillin N Synthase, Chain"/>
    <property type="match status" value="1"/>
</dbReference>
<keyword evidence="5 7" id="KW-0408">Iron</keyword>
<dbReference type="InterPro" id="IPR044861">
    <property type="entry name" value="IPNS-like_FE2OG_OXY"/>
</dbReference>
<evidence type="ECO:0000256" key="5">
    <source>
        <dbReference type="ARBA" id="ARBA00023004"/>
    </source>
</evidence>
<dbReference type="SUPFAM" id="SSF51197">
    <property type="entry name" value="Clavaminate synthase-like"/>
    <property type="match status" value="1"/>
</dbReference>
<keyword evidence="3" id="KW-0223">Dioxygenase</keyword>
<feature type="domain" description="Fe2OG dioxygenase" evidence="8">
    <location>
        <begin position="165"/>
        <end position="265"/>
    </location>
</feature>
<dbReference type="InterPro" id="IPR026992">
    <property type="entry name" value="DIOX_N"/>
</dbReference>
<dbReference type="FunFam" id="2.60.120.330:FF:000022">
    <property type="entry name" value="Probable 2-oxoglutarate-dependent dioxygenase AOP1.2"/>
    <property type="match status" value="1"/>
</dbReference>
<dbReference type="AlphaFoldDB" id="A0A2C9W1D0"/>
<reference evidence="10" key="1">
    <citation type="journal article" date="2016" name="Nat. Biotechnol.">
        <title>Sequencing wild and cultivated cassava and related species reveals extensive interspecific hybridization and genetic diversity.</title>
        <authorList>
            <person name="Bredeson J.V."/>
            <person name="Lyons J.B."/>
            <person name="Prochnik S.E."/>
            <person name="Wu G.A."/>
            <person name="Ha C.M."/>
            <person name="Edsinger-Gonzales E."/>
            <person name="Grimwood J."/>
            <person name="Schmutz J."/>
            <person name="Rabbi I.Y."/>
            <person name="Egesi C."/>
            <person name="Nauluvula P."/>
            <person name="Lebot V."/>
            <person name="Ndunguru J."/>
            <person name="Mkamilo G."/>
            <person name="Bart R.S."/>
            <person name="Setter T.L."/>
            <person name="Gleadow R.M."/>
            <person name="Kulakow P."/>
            <person name="Ferguson M.E."/>
            <person name="Rounsley S."/>
            <person name="Rokhsar D.S."/>
        </authorList>
    </citation>
    <scope>NUCLEOTIDE SEQUENCE [LARGE SCALE GENOMIC DNA]</scope>
    <source>
        <strain evidence="10">cv. AM560-2</strain>
    </source>
</reference>
<evidence type="ECO:0000256" key="2">
    <source>
        <dbReference type="ARBA" id="ARBA00022723"/>
    </source>
</evidence>
<keyword evidence="2 7" id="KW-0479">Metal-binding</keyword>
<evidence type="ECO:0000259" key="8">
    <source>
        <dbReference type="PROSITE" id="PS51471"/>
    </source>
</evidence>
<keyword evidence="10" id="KW-1185">Reference proteome</keyword>
<keyword evidence="4 7" id="KW-0560">Oxidoreductase</keyword>
<evidence type="ECO:0000256" key="4">
    <source>
        <dbReference type="ARBA" id="ARBA00023002"/>
    </source>
</evidence>
<gene>
    <name evidence="9" type="ORF">MANES_04G109300v8</name>
</gene>
<evidence type="ECO:0000256" key="6">
    <source>
        <dbReference type="ARBA" id="ARBA00057022"/>
    </source>
</evidence>
<dbReference type="GO" id="GO:0016706">
    <property type="term" value="F:2-oxoglutarate-dependent dioxygenase activity"/>
    <property type="evidence" value="ECO:0000318"/>
    <property type="project" value="GO_Central"/>
</dbReference>
<proteinExistence type="inferred from homology"/>
<protein>
    <recommendedName>
        <fullName evidence="8">Fe2OG dioxygenase domain-containing protein</fullName>
    </recommendedName>
</protein>
<dbReference type="PANTHER" id="PTHR47990">
    <property type="entry name" value="2-OXOGLUTARATE (2OG) AND FE(II)-DEPENDENT OXYGENASE SUPERFAMILY PROTEIN-RELATED"/>
    <property type="match status" value="1"/>
</dbReference>
<dbReference type="Pfam" id="PF03171">
    <property type="entry name" value="2OG-FeII_Oxy"/>
    <property type="match status" value="1"/>
</dbReference>
<evidence type="ECO:0000313" key="10">
    <source>
        <dbReference type="Proteomes" id="UP000091857"/>
    </source>
</evidence>
<evidence type="ECO:0000256" key="1">
    <source>
        <dbReference type="ARBA" id="ARBA00008056"/>
    </source>
</evidence>
<dbReference type="OrthoDB" id="288590at2759"/>
<sequence>MVSEAAPKLPVIDLSKETMKPGSSCWVEACGYVRQALEEYGCFVVEYKKLSPELRSGVFDVLKELFDLPTQVKMQNKCQRPLISYLGNDPRIPLHESLGIEDVETLEAAQKFTTLMWPNGNDRFCEYLHAYGKLVTELDQMVTRMIFESYGVEKHHEPYVEATCYVLRLLKTRSPKENESNSGLGIHTDISFTTILHQNQVNGLEVDTMDGQRINVEFSASSFVVMAGDALMVWSNERIKSPKHQVIMNGKVDRFSMGLFTFNNGILKVPEELVDEEHPLKYKPLDHLGFLHFFHKTRRPIKDYCGI</sequence>
<dbReference type="Gramene" id="Manes.04G109300.1.v8.1">
    <property type="protein sequence ID" value="Manes.04G109300.1.v8.1.CDS"/>
    <property type="gene ID" value="Manes.04G109300.v8.1"/>
</dbReference>
<dbReference type="GO" id="GO:0046872">
    <property type="term" value="F:metal ion binding"/>
    <property type="evidence" value="ECO:0007669"/>
    <property type="project" value="UniProtKB-KW"/>
</dbReference>
<accession>A0A2C9W1D0</accession>
<dbReference type="InterPro" id="IPR050231">
    <property type="entry name" value="Iron_ascorbate_oxido_reductase"/>
</dbReference>
<dbReference type="Proteomes" id="UP000091857">
    <property type="component" value="Chromosome 4"/>
</dbReference>
<evidence type="ECO:0000256" key="7">
    <source>
        <dbReference type="RuleBase" id="RU003682"/>
    </source>
</evidence>
<dbReference type="OMA" id="MQNKCQR"/>
<dbReference type="PROSITE" id="PS51471">
    <property type="entry name" value="FE2OG_OXY"/>
    <property type="match status" value="1"/>
</dbReference>
<dbReference type="Pfam" id="PF14226">
    <property type="entry name" value="DIOX_N"/>
    <property type="match status" value="1"/>
</dbReference>